<comment type="function">
    <text evidence="20">Selective transporter that mediates the uptake of Zn(2+). Plays an essential role for dietary zinc uptake from small intestine. The Zn(2+) uniporter activity is regulated by zinc availability. Also exhibits polyspecific binding and transport of Cu(2+), Cd(2+) and possibly Ni(2+) but at higher concentrations.</text>
</comment>
<keyword evidence="6 22" id="KW-0812">Transmembrane</keyword>
<accession>A0AAV7V613</accession>
<dbReference type="GO" id="GO:0030003">
    <property type="term" value="P:intracellular monoatomic cation homeostasis"/>
    <property type="evidence" value="ECO:0007669"/>
    <property type="project" value="TreeGrafter"/>
</dbReference>
<evidence type="ECO:0000256" key="21">
    <source>
        <dbReference type="SAM" id="MobiDB-lite"/>
    </source>
</evidence>
<feature type="transmembrane region" description="Helical" evidence="22">
    <location>
        <begin position="493"/>
        <end position="515"/>
    </location>
</feature>
<feature type="transmembrane region" description="Helical" evidence="22">
    <location>
        <begin position="535"/>
        <end position="553"/>
    </location>
</feature>
<keyword evidence="12" id="KW-0864">Zinc transport</keyword>
<evidence type="ECO:0000256" key="4">
    <source>
        <dbReference type="ARBA" id="ARBA00022448"/>
    </source>
</evidence>
<evidence type="ECO:0000259" key="24">
    <source>
        <dbReference type="Pfam" id="PF21116"/>
    </source>
</evidence>
<dbReference type="InterPro" id="IPR050799">
    <property type="entry name" value="ZIP_Transporter"/>
</dbReference>
<feature type="region of interest" description="Disordered" evidence="21">
    <location>
        <begin position="585"/>
        <end position="617"/>
    </location>
</feature>
<keyword evidence="8" id="KW-0732">Signal</keyword>
<evidence type="ECO:0000313" key="25">
    <source>
        <dbReference type="EMBL" id="KAJ1195579.1"/>
    </source>
</evidence>
<keyword evidence="13 22" id="KW-1133">Transmembrane helix</keyword>
<keyword evidence="4" id="KW-0813">Transport</keyword>
<evidence type="ECO:0000256" key="18">
    <source>
        <dbReference type="ARBA" id="ARBA00041703"/>
    </source>
</evidence>
<keyword evidence="11" id="KW-0832">Ubl conjugation</keyword>
<dbReference type="GO" id="GO:0046872">
    <property type="term" value="F:metal ion binding"/>
    <property type="evidence" value="ECO:0007669"/>
    <property type="project" value="UniProtKB-KW"/>
</dbReference>
<reference evidence="25" key="1">
    <citation type="journal article" date="2022" name="bioRxiv">
        <title>Sequencing and chromosome-scale assembly of the giantPleurodeles waltlgenome.</title>
        <authorList>
            <person name="Brown T."/>
            <person name="Elewa A."/>
            <person name="Iarovenko S."/>
            <person name="Subramanian E."/>
            <person name="Araus A.J."/>
            <person name="Petzold A."/>
            <person name="Susuki M."/>
            <person name="Suzuki K.-i.T."/>
            <person name="Hayashi T."/>
            <person name="Toyoda A."/>
            <person name="Oliveira C."/>
            <person name="Osipova E."/>
            <person name="Leigh N.D."/>
            <person name="Simon A."/>
            <person name="Yun M.H."/>
        </authorList>
    </citation>
    <scope>NUCLEOTIDE SEQUENCE</scope>
    <source>
        <strain evidence="25">20211129_DDA</strain>
        <tissue evidence="25">Liver</tissue>
    </source>
</reference>
<evidence type="ECO:0000256" key="19">
    <source>
        <dbReference type="ARBA" id="ARBA00042777"/>
    </source>
</evidence>
<proteinExistence type="inferred from homology"/>
<dbReference type="Pfam" id="PF02535">
    <property type="entry name" value="Zip"/>
    <property type="match status" value="1"/>
</dbReference>
<evidence type="ECO:0000256" key="3">
    <source>
        <dbReference type="ARBA" id="ARBA00006939"/>
    </source>
</evidence>
<comment type="subcellular location">
    <subcellularLocation>
        <location evidence="2">Apical cell membrane</location>
        <topology evidence="2">Multi-pass membrane protein</topology>
    </subcellularLocation>
    <subcellularLocation>
        <location evidence="1">Recycling endosome membrane</location>
        <topology evidence="1">Multi-pass membrane protein</topology>
    </subcellularLocation>
</comment>
<evidence type="ECO:0000256" key="13">
    <source>
        <dbReference type="ARBA" id="ARBA00022989"/>
    </source>
</evidence>
<evidence type="ECO:0000256" key="15">
    <source>
        <dbReference type="ARBA" id="ARBA00023136"/>
    </source>
</evidence>
<dbReference type="GO" id="GO:0140410">
    <property type="term" value="F:monoatomic cation:bicarbonate symporter activity"/>
    <property type="evidence" value="ECO:0007669"/>
    <property type="project" value="TreeGrafter"/>
</dbReference>
<dbReference type="InterPro" id="IPR049406">
    <property type="entry name" value="ZIP4_12_EF-hand"/>
</dbReference>
<dbReference type="InterPro" id="IPR003689">
    <property type="entry name" value="ZIP"/>
</dbReference>
<evidence type="ECO:0000256" key="17">
    <source>
        <dbReference type="ARBA" id="ARBA00039394"/>
    </source>
</evidence>
<name>A0AAV7V613_PLEWA</name>
<dbReference type="GO" id="GO:0055038">
    <property type="term" value="C:recycling endosome membrane"/>
    <property type="evidence" value="ECO:0007669"/>
    <property type="project" value="UniProtKB-SubCell"/>
</dbReference>
<keyword evidence="26" id="KW-1185">Reference proteome</keyword>
<dbReference type="Pfam" id="PF18292">
    <property type="entry name" value="ZIP4_domain"/>
    <property type="match status" value="1"/>
</dbReference>
<evidence type="ECO:0000256" key="14">
    <source>
        <dbReference type="ARBA" id="ARBA00023065"/>
    </source>
</evidence>
<evidence type="ECO:0000256" key="7">
    <source>
        <dbReference type="ARBA" id="ARBA00022723"/>
    </source>
</evidence>
<evidence type="ECO:0000256" key="1">
    <source>
        <dbReference type="ARBA" id="ARBA00004195"/>
    </source>
</evidence>
<feature type="compositionally biased region" description="Basic and acidic residues" evidence="21">
    <location>
        <begin position="382"/>
        <end position="395"/>
    </location>
</feature>
<keyword evidence="14" id="KW-0406">Ion transport</keyword>
<dbReference type="InterPro" id="IPR041137">
    <property type="entry name" value="ZIP4_N"/>
</dbReference>
<comment type="similarity">
    <text evidence="3">Belongs to the ZIP transporter (TC 2.A.5) family.</text>
</comment>
<dbReference type="GO" id="GO:0005385">
    <property type="term" value="F:zinc ion transmembrane transporter activity"/>
    <property type="evidence" value="ECO:0007669"/>
    <property type="project" value="TreeGrafter"/>
</dbReference>
<dbReference type="Proteomes" id="UP001066276">
    <property type="component" value="Chromosome 2_2"/>
</dbReference>
<dbReference type="PANTHER" id="PTHR12191:SF21">
    <property type="entry name" value="ZINC TRANSPORTER ZIP4"/>
    <property type="match status" value="1"/>
</dbReference>
<protein>
    <recommendedName>
        <fullName evidence="17">Zinc transporter ZIP4</fullName>
    </recommendedName>
    <alternativeName>
        <fullName evidence="19">Solute carrier family 39 member 4</fullName>
    </alternativeName>
    <alternativeName>
        <fullName evidence="18">Zrt- and Irt-like protein 4</fullName>
    </alternativeName>
</protein>
<evidence type="ECO:0000256" key="20">
    <source>
        <dbReference type="ARBA" id="ARBA00055808"/>
    </source>
</evidence>
<feature type="transmembrane region" description="Helical" evidence="22">
    <location>
        <begin position="716"/>
        <end position="735"/>
    </location>
</feature>
<evidence type="ECO:0000256" key="10">
    <source>
        <dbReference type="ARBA" id="ARBA00022833"/>
    </source>
</evidence>
<keyword evidence="7" id="KW-0479">Metal-binding</keyword>
<evidence type="ECO:0000256" key="2">
    <source>
        <dbReference type="ARBA" id="ARBA00004424"/>
    </source>
</evidence>
<evidence type="ECO:0000256" key="8">
    <source>
        <dbReference type="ARBA" id="ARBA00022729"/>
    </source>
</evidence>
<evidence type="ECO:0000256" key="11">
    <source>
        <dbReference type="ARBA" id="ARBA00022843"/>
    </source>
</evidence>
<dbReference type="EMBL" id="JANPWB010000004">
    <property type="protein sequence ID" value="KAJ1195579.1"/>
    <property type="molecule type" value="Genomic_DNA"/>
</dbReference>
<feature type="compositionally biased region" description="Basic and acidic residues" evidence="21">
    <location>
        <begin position="306"/>
        <end position="370"/>
    </location>
</feature>
<gene>
    <name evidence="25" type="ORF">NDU88_004858</name>
</gene>
<feature type="domain" description="Zinc transporter ZIP4 N-terminal" evidence="23">
    <location>
        <begin position="117"/>
        <end position="264"/>
    </location>
</feature>
<sequence length="776" mass="84742">MPVLPHGTLRRISCVWRCLCYPTGHCDPPSVPCDPSAAPQTTVALLLRLASVTPQDTVALLLRLAMPLLPPALLLLGLVVCQGQLGRRASEHDVYEQVVALLAPEEGFLDSGGVGAFLSVLESRVQCAEEPCGKCITARHVFQFVGKDDSGNANLTVSDFFRVVPGVVLYLTDPSATCLAVKNGTWANATAKMEEEHGEEPLEDHVMELLEGIEGHYKPNQTQNCITSHQLLEEAGLVGESANHEAVSLVSGLIIKHVLKGSCFTPLPSPNFFVEYIFNKFGNASRNLTTEELGMIMKTLKLYDPETHDHDHAPEDGHVPTEDHNHAPGSDHAHADGHEHSSGHTHEDEHDHAHDHDDGHEHDHEGHEHSTATAPERHRRSVDRAEEPHAHEQRPDTACFSPAHILKIYGISNTSGVSPADFTRLSPALLQQQLSAACTQVHKDTAPSGKLTTAEKYIYASIANLVVCLCAVFGIVVLLCSACTAAYQYIIQLFVSLAVGSLTGDAILHLIPQFLGLHSHAGEEAHHDHGAEDKSHTWKLLAVLGGLYAFFLLEKFFDIWVYHGSEDEDGEGAGHSHDHGVSLQAYHEERKKKKQSSSQADLVSTEDAENSKPARTKRSRELRMIPYMITIGDGIHNFADGLAMGAAFSTSWRTGLATSVAVVCHELPHELGDFAALLHAGLSVKMALLLNFGSALTSFIGLYISLSISANEEVERWIFTVATGLFLYVALADMLPAMMNVRDKRPWLLFFLHNLGLLLGWAILLLLSIYEEDIAV</sequence>
<evidence type="ECO:0000313" key="26">
    <source>
        <dbReference type="Proteomes" id="UP001066276"/>
    </source>
</evidence>
<dbReference type="PANTHER" id="PTHR12191">
    <property type="entry name" value="SOLUTE CARRIER FAMILY 39"/>
    <property type="match status" value="1"/>
</dbReference>
<keyword evidence="5" id="KW-1003">Cell membrane</keyword>
<evidence type="ECO:0000259" key="23">
    <source>
        <dbReference type="Pfam" id="PF18292"/>
    </source>
</evidence>
<evidence type="ECO:0000256" key="6">
    <source>
        <dbReference type="ARBA" id="ARBA00022692"/>
    </source>
</evidence>
<feature type="transmembrane region" description="Helical" evidence="22">
    <location>
        <begin position="688"/>
        <end position="710"/>
    </location>
</feature>
<feature type="transmembrane region" description="Helical" evidence="22">
    <location>
        <begin position="747"/>
        <end position="770"/>
    </location>
</feature>
<organism evidence="25 26">
    <name type="scientific">Pleurodeles waltl</name>
    <name type="common">Iberian ribbed newt</name>
    <dbReference type="NCBI Taxonomy" id="8319"/>
    <lineage>
        <taxon>Eukaryota</taxon>
        <taxon>Metazoa</taxon>
        <taxon>Chordata</taxon>
        <taxon>Craniata</taxon>
        <taxon>Vertebrata</taxon>
        <taxon>Euteleostomi</taxon>
        <taxon>Amphibia</taxon>
        <taxon>Batrachia</taxon>
        <taxon>Caudata</taxon>
        <taxon>Salamandroidea</taxon>
        <taxon>Salamandridae</taxon>
        <taxon>Pleurodelinae</taxon>
        <taxon>Pleurodeles</taxon>
    </lineage>
</organism>
<keyword evidence="15 22" id="KW-0472">Membrane</keyword>
<feature type="region of interest" description="Disordered" evidence="21">
    <location>
        <begin position="306"/>
        <end position="397"/>
    </location>
</feature>
<keyword evidence="9" id="KW-0967">Endosome</keyword>
<dbReference type="Pfam" id="PF21116">
    <property type="entry name" value="EF-hand_Zip"/>
    <property type="match status" value="1"/>
</dbReference>
<comment type="caution">
    <text evidence="25">The sequence shown here is derived from an EMBL/GenBank/DDBJ whole genome shotgun (WGS) entry which is preliminary data.</text>
</comment>
<evidence type="ECO:0000256" key="9">
    <source>
        <dbReference type="ARBA" id="ARBA00022753"/>
    </source>
</evidence>
<keyword evidence="10" id="KW-0862">Zinc</keyword>
<dbReference type="GO" id="GO:0071578">
    <property type="term" value="P:zinc ion import across plasma membrane"/>
    <property type="evidence" value="ECO:0007669"/>
    <property type="project" value="TreeGrafter"/>
</dbReference>
<dbReference type="GO" id="GO:0016324">
    <property type="term" value="C:apical plasma membrane"/>
    <property type="evidence" value="ECO:0007669"/>
    <property type="project" value="UniProtKB-SubCell"/>
</dbReference>
<evidence type="ECO:0000256" key="12">
    <source>
        <dbReference type="ARBA" id="ARBA00022906"/>
    </source>
</evidence>
<evidence type="ECO:0000256" key="5">
    <source>
        <dbReference type="ARBA" id="ARBA00022475"/>
    </source>
</evidence>
<feature type="transmembrane region" description="Helical" evidence="22">
    <location>
        <begin position="457"/>
        <end position="481"/>
    </location>
</feature>
<feature type="domain" description="Zinc transporter ZIP4/12 EF-hand" evidence="24">
    <location>
        <begin position="359"/>
        <end position="437"/>
    </location>
</feature>
<evidence type="ECO:0000256" key="16">
    <source>
        <dbReference type="ARBA" id="ARBA00034634"/>
    </source>
</evidence>
<evidence type="ECO:0000256" key="22">
    <source>
        <dbReference type="SAM" id="Phobius"/>
    </source>
</evidence>
<comment type="catalytic activity">
    <reaction evidence="16">
        <text>Zn(2+)(in) = Zn(2+)(out)</text>
        <dbReference type="Rhea" id="RHEA:29351"/>
        <dbReference type="ChEBI" id="CHEBI:29105"/>
    </reaction>
</comment>
<dbReference type="AlphaFoldDB" id="A0AAV7V613"/>